<accession>A0AAE0MYT7</accession>
<proteinExistence type="predicted"/>
<protein>
    <recommendedName>
        <fullName evidence="3">F-box domain-containing protein</fullName>
    </recommendedName>
</protein>
<comment type="caution">
    <text evidence="1">The sequence shown here is derived from an EMBL/GenBank/DDBJ whole genome shotgun (WGS) entry which is preliminary data.</text>
</comment>
<dbReference type="Proteomes" id="UP001287356">
    <property type="component" value="Unassembled WGS sequence"/>
</dbReference>
<dbReference type="InterPro" id="IPR032675">
    <property type="entry name" value="LRR_dom_sf"/>
</dbReference>
<dbReference type="SUPFAM" id="SSF52047">
    <property type="entry name" value="RNI-like"/>
    <property type="match status" value="1"/>
</dbReference>
<evidence type="ECO:0008006" key="3">
    <source>
        <dbReference type="Google" id="ProtNLM"/>
    </source>
</evidence>
<dbReference type="Gene3D" id="3.80.10.10">
    <property type="entry name" value="Ribonuclease Inhibitor"/>
    <property type="match status" value="1"/>
</dbReference>
<sequence length="333" mass="38200">PALARFGSLTELTLLNIAPGDRHCCQEQFIQLLANSPGLRKLHLSIQPHLRKVFQVSDKYTCYFDDICDLFGDTGALPLRLESLKLSGLLCTWRLASLEKLTDPTHLKEVYISNRFLSENISYRLFEPAHCPNLRHFGVDEYNVGVHNFLSTIGDRSFARQLAISCIFHVDDCEMWMLQRKSHKKPALPLHFRMLEIDLRRRNRSLKPRYDSEAVVDESPGSDEAILSGLVSNDVGVLEGLLVHVPVVYLSGTLKEDYTYLTRFDYLDLLERTISGLPSLTQLVIQVEDLGYTESSIRKAAMRCAAAAPELRYLKLYDRHYRIWPQQGWHHRA</sequence>
<evidence type="ECO:0000313" key="2">
    <source>
        <dbReference type="Proteomes" id="UP001287356"/>
    </source>
</evidence>
<organism evidence="1 2">
    <name type="scientific">Lasiosphaeria ovina</name>
    <dbReference type="NCBI Taxonomy" id="92902"/>
    <lineage>
        <taxon>Eukaryota</taxon>
        <taxon>Fungi</taxon>
        <taxon>Dikarya</taxon>
        <taxon>Ascomycota</taxon>
        <taxon>Pezizomycotina</taxon>
        <taxon>Sordariomycetes</taxon>
        <taxon>Sordariomycetidae</taxon>
        <taxon>Sordariales</taxon>
        <taxon>Lasiosphaeriaceae</taxon>
        <taxon>Lasiosphaeria</taxon>
    </lineage>
</organism>
<reference evidence="1" key="2">
    <citation type="submission" date="2023-06" db="EMBL/GenBank/DDBJ databases">
        <authorList>
            <consortium name="Lawrence Berkeley National Laboratory"/>
            <person name="Haridas S."/>
            <person name="Hensen N."/>
            <person name="Bonometti L."/>
            <person name="Westerberg I."/>
            <person name="Brannstrom I.O."/>
            <person name="Guillou S."/>
            <person name="Cros-Aarteil S."/>
            <person name="Calhoun S."/>
            <person name="Kuo A."/>
            <person name="Mondo S."/>
            <person name="Pangilinan J."/>
            <person name="Riley R."/>
            <person name="Labutti K."/>
            <person name="Andreopoulos B."/>
            <person name="Lipzen A."/>
            <person name="Chen C."/>
            <person name="Yanf M."/>
            <person name="Daum C."/>
            <person name="Ng V."/>
            <person name="Clum A."/>
            <person name="Steindorff A."/>
            <person name="Ohm R."/>
            <person name="Martin F."/>
            <person name="Silar P."/>
            <person name="Natvig D."/>
            <person name="Lalanne C."/>
            <person name="Gautier V."/>
            <person name="Ament-Velasquez S.L."/>
            <person name="Kruys A."/>
            <person name="Hutchinson M.I."/>
            <person name="Powell A.J."/>
            <person name="Barry K."/>
            <person name="Miller A.N."/>
            <person name="Grigoriev I.V."/>
            <person name="Debuchy R."/>
            <person name="Gladieux P."/>
            <person name="Thoren M.H."/>
            <person name="Johannesson H."/>
        </authorList>
    </citation>
    <scope>NUCLEOTIDE SEQUENCE</scope>
    <source>
        <strain evidence="1">CBS 958.72</strain>
    </source>
</reference>
<gene>
    <name evidence="1" type="ORF">B0T24DRAFT_538050</name>
</gene>
<feature type="non-terminal residue" evidence="1">
    <location>
        <position position="1"/>
    </location>
</feature>
<dbReference type="AlphaFoldDB" id="A0AAE0MYT7"/>
<name>A0AAE0MYT7_9PEZI</name>
<keyword evidence="2" id="KW-1185">Reference proteome</keyword>
<dbReference type="EMBL" id="JAULSN010000010">
    <property type="protein sequence ID" value="KAK3361957.1"/>
    <property type="molecule type" value="Genomic_DNA"/>
</dbReference>
<evidence type="ECO:0000313" key="1">
    <source>
        <dbReference type="EMBL" id="KAK3361957.1"/>
    </source>
</evidence>
<reference evidence="1" key="1">
    <citation type="journal article" date="2023" name="Mol. Phylogenet. Evol.">
        <title>Genome-scale phylogeny and comparative genomics of the fungal order Sordariales.</title>
        <authorList>
            <person name="Hensen N."/>
            <person name="Bonometti L."/>
            <person name="Westerberg I."/>
            <person name="Brannstrom I.O."/>
            <person name="Guillou S."/>
            <person name="Cros-Aarteil S."/>
            <person name="Calhoun S."/>
            <person name="Haridas S."/>
            <person name="Kuo A."/>
            <person name="Mondo S."/>
            <person name="Pangilinan J."/>
            <person name="Riley R."/>
            <person name="LaButti K."/>
            <person name="Andreopoulos B."/>
            <person name="Lipzen A."/>
            <person name="Chen C."/>
            <person name="Yan M."/>
            <person name="Daum C."/>
            <person name="Ng V."/>
            <person name="Clum A."/>
            <person name="Steindorff A."/>
            <person name="Ohm R.A."/>
            <person name="Martin F."/>
            <person name="Silar P."/>
            <person name="Natvig D.O."/>
            <person name="Lalanne C."/>
            <person name="Gautier V."/>
            <person name="Ament-Velasquez S.L."/>
            <person name="Kruys A."/>
            <person name="Hutchinson M.I."/>
            <person name="Powell A.J."/>
            <person name="Barry K."/>
            <person name="Miller A.N."/>
            <person name="Grigoriev I.V."/>
            <person name="Debuchy R."/>
            <person name="Gladieux P."/>
            <person name="Hiltunen Thoren M."/>
            <person name="Johannesson H."/>
        </authorList>
    </citation>
    <scope>NUCLEOTIDE SEQUENCE</scope>
    <source>
        <strain evidence="1">CBS 958.72</strain>
    </source>
</reference>